<proteinExistence type="inferred from homology"/>
<accession>A0A938XRI3</accession>
<evidence type="ECO:0000313" key="3">
    <source>
        <dbReference type="Proteomes" id="UP000774000"/>
    </source>
</evidence>
<dbReference type="PANTHER" id="PTHR33219:SF14">
    <property type="entry name" value="PROTEIN COFACTOR ASSEMBLY OF COMPLEX C SUBUNIT B CCB3, CHLOROPLASTIC-RELATED"/>
    <property type="match status" value="1"/>
</dbReference>
<dbReference type="InterPro" id="IPR003425">
    <property type="entry name" value="CCB3/YggT"/>
</dbReference>
<sequence length="92" mass="10680">MVELIIKLLHIGYDIYSFMILARIIASWVQPPKDNEFMRRFLRFVYEATEPVLAPLRQLIPIPAIDLSPIVALLLLQFIVNGLSDILRRLAY</sequence>
<dbReference type="EMBL" id="JAFBDQ010000001">
    <property type="protein sequence ID" value="MBM7555469.1"/>
    <property type="molecule type" value="Genomic_DNA"/>
</dbReference>
<comment type="caution">
    <text evidence="2">The sequence shown here is derived from an EMBL/GenBank/DDBJ whole genome shotgun (WGS) entry which is preliminary data.</text>
</comment>
<protein>
    <submittedName>
        <fullName evidence="2">YggT family protein</fullName>
    </submittedName>
</protein>
<gene>
    <name evidence="2" type="ORF">JOC47_000293</name>
</gene>
<keyword evidence="3" id="KW-1185">Reference proteome</keyword>
<evidence type="ECO:0000256" key="1">
    <source>
        <dbReference type="ARBA" id="ARBA00010894"/>
    </source>
</evidence>
<name>A0A938XRI3_9FIRM</name>
<dbReference type="GO" id="GO:0016020">
    <property type="term" value="C:membrane"/>
    <property type="evidence" value="ECO:0007669"/>
    <property type="project" value="InterPro"/>
</dbReference>
<dbReference type="RefSeq" id="WP_338035294.1">
    <property type="nucleotide sequence ID" value="NZ_JAFBDQ010000001.1"/>
</dbReference>
<evidence type="ECO:0000313" key="2">
    <source>
        <dbReference type="EMBL" id="MBM7555469.1"/>
    </source>
</evidence>
<comment type="similarity">
    <text evidence="1">Belongs to the YggT family.</text>
</comment>
<dbReference type="Pfam" id="PF02325">
    <property type="entry name" value="CCB3_YggT"/>
    <property type="match status" value="1"/>
</dbReference>
<organism evidence="2 3">
    <name type="scientific">Halanaerobacter jeridensis</name>
    <dbReference type="NCBI Taxonomy" id="706427"/>
    <lineage>
        <taxon>Bacteria</taxon>
        <taxon>Bacillati</taxon>
        <taxon>Bacillota</taxon>
        <taxon>Clostridia</taxon>
        <taxon>Halanaerobiales</taxon>
        <taxon>Halobacteroidaceae</taxon>
        <taxon>Halanaerobacter</taxon>
    </lineage>
</organism>
<dbReference type="Proteomes" id="UP000774000">
    <property type="component" value="Unassembled WGS sequence"/>
</dbReference>
<reference evidence="2" key="1">
    <citation type="submission" date="2021-01" db="EMBL/GenBank/DDBJ databases">
        <title>Genomic Encyclopedia of Type Strains, Phase IV (KMG-IV): sequencing the most valuable type-strain genomes for metagenomic binning, comparative biology and taxonomic classification.</title>
        <authorList>
            <person name="Goeker M."/>
        </authorList>
    </citation>
    <scope>NUCLEOTIDE SEQUENCE</scope>
    <source>
        <strain evidence="2">DSM 23230</strain>
    </source>
</reference>
<dbReference type="AlphaFoldDB" id="A0A938XRI3"/>
<dbReference type="PANTHER" id="PTHR33219">
    <property type="entry name" value="YLMG HOMOLOG PROTEIN 2, CHLOROPLASTIC"/>
    <property type="match status" value="1"/>
</dbReference>